<protein>
    <submittedName>
        <fullName evidence="2">Uncharacterized protein</fullName>
    </submittedName>
</protein>
<name>A0ABU6UKS3_9FABA</name>
<reference evidence="2 3" key="1">
    <citation type="journal article" date="2023" name="Plants (Basel)">
        <title>Bridging the Gap: Combining Genomics and Transcriptomics Approaches to Understand Stylosanthes scabra, an Orphan Legume from the Brazilian Caatinga.</title>
        <authorList>
            <person name="Ferreira-Neto J.R.C."/>
            <person name="da Silva M.D."/>
            <person name="Binneck E."/>
            <person name="de Melo N.F."/>
            <person name="da Silva R.H."/>
            <person name="de Melo A.L.T.M."/>
            <person name="Pandolfi V."/>
            <person name="Bustamante F.O."/>
            <person name="Brasileiro-Vidal A.C."/>
            <person name="Benko-Iseppon A.M."/>
        </authorList>
    </citation>
    <scope>NUCLEOTIDE SEQUENCE [LARGE SCALE GENOMIC DNA]</scope>
    <source>
        <tissue evidence="2">Leaves</tissue>
    </source>
</reference>
<dbReference type="EMBL" id="JASCZI010121194">
    <property type="protein sequence ID" value="MED6160438.1"/>
    <property type="molecule type" value="Genomic_DNA"/>
</dbReference>
<proteinExistence type="predicted"/>
<evidence type="ECO:0000313" key="3">
    <source>
        <dbReference type="Proteomes" id="UP001341840"/>
    </source>
</evidence>
<keyword evidence="3" id="KW-1185">Reference proteome</keyword>
<organism evidence="2 3">
    <name type="scientific">Stylosanthes scabra</name>
    <dbReference type="NCBI Taxonomy" id="79078"/>
    <lineage>
        <taxon>Eukaryota</taxon>
        <taxon>Viridiplantae</taxon>
        <taxon>Streptophyta</taxon>
        <taxon>Embryophyta</taxon>
        <taxon>Tracheophyta</taxon>
        <taxon>Spermatophyta</taxon>
        <taxon>Magnoliopsida</taxon>
        <taxon>eudicotyledons</taxon>
        <taxon>Gunneridae</taxon>
        <taxon>Pentapetalae</taxon>
        <taxon>rosids</taxon>
        <taxon>fabids</taxon>
        <taxon>Fabales</taxon>
        <taxon>Fabaceae</taxon>
        <taxon>Papilionoideae</taxon>
        <taxon>50 kb inversion clade</taxon>
        <taxon>dalbergioids sensu lato</taxon>
        <taxon>Dalbergieae</taxon>
        <taxon>Pterocarpus clade</taxon>
        <taxon>Stylosanthes</taxon>
    </lineage>
</organism>
<evidence type="ECO:0000256" key="1">
    <source>
        <dbReference type="SAM" id="MobiDB-lite"/>
    </source>
</evidence>
<feature type="region of interest" description="Disordered" evidence="1">
    <location>
        <begin position="1"/>
        <end position="29"/>
    </location>
</feature>
<comment type="caution">
    <text evidence="2">The sequence shown here is derived from an EMBL/GenBank/DDBJ whole genome shotgun (WGS) entry which is preliminary data.</text>
</comment>
<dbReference type="Proteomes" id="UP001341840">
    <property type="component" value="Unassembled WGS sequence"/>
</dbReference>
<evidence type="ECO:0000313" key="2">
    <source>
        <dbReference type="EMBL" id="MED6160438.1"/>
    </source>
</evidence>
<accession>A0ABU6UKS3</accession>
<gene>
    <name evidence="2" type="ORF">PIB30_051526</name>
</gene>
<sequence>MGPRKEVQRKRRHEGEGSSRRSEPSHPLASWFNNSQALENYITKWEKRQFVTPRYRVIPLATVANLCGLSMEGYRFMGEIKADESWGPYAL</sequence>
<feature type="compositionally biased region" description="Basic and acidic residues" evidence="1">
    <location>
        <begin position="13"/>
        <end position="24"/>
    </location>
</feature>